<gene>
    <name evidence="2" type="ORF">FUA24_08525</name>
</gene>
<keyword evidence="3" id="KW-1185">Reference proteome</keyword>
<name>A0A5D0I9G7_9FLAO</name>
<dbReference type="PROSITE" id="PS51257">
    <property type="entry name" value="PROKAR_LIPOPROTEIN"/>
    <property type="match status" value="1"/>
</dbReference>
<protein>
    <recommendedName>
        <fullName evidence="4">ATP-binding protein</fullName>
    </recommendedName>
</protein>
<dbReference type="RefSeq" id="WP_148541345.1">
    <property type="nucleotide sequence ID" value="NZ_VSDQ01000577.1"/>
</dbReference>
<feature type="signal peptide" evidence="1">
    <location>
        <begin position="1"/>
        <end position="22"/>
    </location>
</feature>
<accession>A0A5D0I9G7</accession>
<organism evidence="2 3">
    <name type="scientific">Seonamhaeicola marinus</name>
    <dbReference type="NCBI Taxonomy" id="1912246"/>
    <lineage>
        <taxon>Bacteria</taxon>
        <taxon>Pseudomonadati</taxon>
        <taxon>Bacteroidota</taxon>
        <taxon>Flavobacteriia</taxon>
        <taxon>Flavobacteriales</taxon>
        <taxon>Flavobacteriaceae</taxon>
    </lineage>
</organism>
<feature type="chain" id="PRO_5022672586" description="ATP-binding protein" evidence="1">
    <location>
        <begin position="23"/>
        <end position="298"/>
    </location>
</feature>
<keyword evidence="1" id="KW-0732">Signal</keyword>
<evidence type="ECO:0008006" key="4">
    <source>
        <dbReference type="Google" id="ProtNLM"/>
    </source>
</evidence>
<comment type="caution">
    <text evidence="2">The sequence shown here is derived from an EMBL/GenBank/DDBJ whole genome shotgun (WGS) entry which is preliminary data.</text>
</comment>
<evidence type="ECO:0000256" key="1">
    <source>
        <dbReference type="SAM" id="SignalP"/>
    </source>
</evidence>
<reference evidence="2 3" key="1">
    <citation type="submission" date="2019-08" db="EMBL/GenBank/DDBJ databases">
        <title>Seonamhaeicola sediminis sp. nov., isolated from marine sediment.</title>
        <authorList>
            <person name="Cao W.R."/>
        </authorList>
    </citation>
    <scope>NUCLEOTIDE SEQUENCE [LARGE SCALE GENOMIC DNA]</scope>
    <source>
        <strain evidence="2 3">B011</strain>
    </source>
</reference>
<dbReference type="Proteomes" id="UP000323930">
    <property type="component" value="Unassembled WGS sequence"/>
</dbReference>
<evidence type="ECO:0000313" key="3">
    <source>
        <dbReference type="Proteomes" id="UP000323930"/>
    </source>
</evidence>
<dbReference type="SUPFAM" id="SSF63829">
    <property type="entry name" value="Calcium-dependent phosphotriesterase"/>
    <property type="match status" value="1"/>
</dbReference>
<dbReference type="AlphaFoldDB" id="A0A5D0I9G7"/>
<proteinExistence type="predicted"/>
<evidence type="ECO:0000313" key="2">
    <source>
        <dbReference type="EMBL" id="TYA78392.1"/>
    </source>
</evidence>
<dbReference type="EMBL" id="VSDQ01000577">
    <property type="protein sequence ID" value="TYA78392.1"/>
    <property type="molecule type" value="Genomic_DNA"/>
</dbReference>
<dbReference type="Gene3D" id="2.120.10.30">
    <property type="entry name" value="TolB, C-terminal domain"/>
    <property type="match status" value="1"/>
</dbReference>
<dbReference type="InterPro" id="IPR011042">
    <property type="entry name" value="6-blade_b-propeller_TolB-like"/>
</dbReference>
<dbReference type="OrthoDB" id="7675395at2"/>
<sequence>MKNLVVVLLVTLSILMSCNNKSKSNEVKAVATTENITPSLELVWETDTLMTTCEAVLYDKASQTIFVSNINNNPWGKDGNGFISTLNTKGEITDLKWVEGVSGPKGLGISNGNLYVNDIDQVVEINMASKSITNRFTMEGTPQLNDITVDDKGVVYASGSGSNTIYKLENEALVAYASDTLNLKRLNGLLFQSEGMYYLDSGTQHFGMYDNASNTFKKLTEGIGHGDGIVKLENGDFITSSWKGEIYYINAKDWTKTKLLDTKEASINAADIDFIPETKTLIVPTFFHNTVRGYKVTY</sequence>